<evidence type="ECO:0000313" key="3">
    <source>
        <dbReference type="Proteomes" id="UP000480266"/>
    </source>
</evidence>
<keyword evidence="2" id="KW-0436">Ligase</keyword>
<feature type="non-terminal residue" evidence="2">
    <location>
        <position position="1"/>
    </location>
</feature>
<dbReference type="SUPFAM" id="SSF56801">
    <property type="entry name" value="Acetyl-CoA synthetase-like"/>
    <property type="match status" value="1"/>
</dbReference>
<dbReference type="InterPro" id="IPR025110">
    <property type="entry name" value="AMP-bd_C"/>
</dbReference>
<keyword evidence="3" id="KW-1185">Reference proteome</keyword>
<dbReference type="InterPro" id="IPR045851">
    <property type="entry name" value="AMP-bd_C_sf"/>
</dbReference>
<comment type="caution">
    <text evidence="2">The sequence shown here is derived from an EMBL/GenBank/DDBJ whole genome shotgun (WGS) entry which is preliminary data.</text>
</comment>
<sequence>VVQSAVVGRAADGNEEVVAFVQLLKGSNVTPSELMAFASKQLTSYKRPSQIIVLDALPATSTGKILKHKLAESLRGT</sequence>
<protein>
    <submittedName>
        <fullName evidence="2">Long-chain fatty acid--CoA ligase</fullName>
    </submittedName>
</protein>
<name>A0A7C9VKH1_9BRAD</name>
<proteinExistence type="predicted"/>
<dbReference type="Pfam" id="PF13193">
    <property type="entry name" value="AMP-binding_C"/>
    <property type="match status" value="1"/>
</dbReference>
<feature type="domain" description="AMP-binding enzyme C-terminal" evidence="1">
    <location>
        <begin position="1"/>
        <end position="64"/>
    </location>
</feature>
<evidence type="ECO:0000259" key="1">
    <source>
        <dbReference type="Pfam" id="PF13193"/>
    </source>
</evidence>
<dbReference type="Gene3D" id="3.30.300.30">
    <property type="match status" value="1"/>
</dbReference>
<dbReference type="GO" id="GO:0016874">
    <property type="term" value="F:ligase activity"/>
    <property type="evidence" value="ECO:0007669"/>
    <property type="project" value="UniProtKB-KW"/>
</dbReference>
<reference evidence="2" key="1">
    <citation type="submission" date="2020-02" db="EMBL/GenBank/DDBJ databases">
        <title>Draft genome sequence of Candidatus Afipia apatlaquensis IBT-C3, a potential strain for decolorization of textile dyes.</title>
        <authorList>
            <person name="Sanchez-Reyes A."/>
            <person name="Breton-Deval L."/>
            <person name="Mangelson H."/>
            <person name="Sanchez-Flores A."/>
        </authorList>
    </citation>
    <scope>NUCLEOTIDE SEQUENCE [LARGE SCALE GENOMIC DNA]</scope>
    <source>
        <strain evidence="2">IBT-C3</strain>
    </source>
</reference>
<evidence type="ECO:0000313" key="2">
    <source>
        <dbReference type="EMBL" id="NGX97090.1"/>
    </source>
</evidence>
<dbReference type="EMBL" id="JAAMRR010000931">
    <property type="protein sequence ID" value="NGX97090.1"/>
    <property type="molecule type" value="Genomic_DNA"/>
</dbReference>
<organism evidence="2 3">
    <name type="scientific">Candidatus Afipia apatlaquensis</name>
    <dbReference type="NCBI Taxonomy" id="2712852"/>
    <lineage>
        <taxon>Bacteria</taxon>
        <taxon>Pseudomonadati</taxon>
        <taxon>Pseudomonadota</taxon>
        <taxon>Alphaproteobacteria</taxon>
        <taxon>Hyphomicrobiales</taxon>
        <taxon>Nitrobacteraceae</taxon>
        <taxon>Afipia</taxon>
    </lineage>
</organism>
<gene>
    <name evidence="2" type="ORF">G4V63_18295</name>
</gene>
<accession>A0A7C9VKH1</accession>
<dbReference type="AlphaFoldDB" id="A0A7C9VKH1"/>
<dbReference type="Proteomes" id="UP000480266">
    <property type="component" value="Unassembled WGS sequence"/>
</dbReference>